<reference evidence="1 2" key="1">
    <citation type="submission" date="2017-11" db="EMBL/GenBank/DDBJ databases">
        <title>Genome sequence of Lysinibacillus sphaericus, a lignin-degrading bacteria isolated from municipal solid waste soil.</title>
        <authorList>
            <person name="Persinoti G.F."/>
            <person name="Paixao D.A."/>
            <person name="Bugg T.D."/>
            <person name="Squina F.M."/>
        </authorList>
    </citation>
    <scope>NUCLEOTIDE SEQUENCE [LARGE SCALE GENOMIC DNA]</scope>
    <source>
        <strain evidence="1 2">A1</strain>
    </source>
</reference>
<dbReference type="Proteomes" id="UP000237319">
    <property type="component" value="Unassembled WGS sequence"/>
</dbReference>
<comment type="caution">
    <text evidence="1">The sequence shown here is derived from an EMBL/GenBank/DDBJ whole genome shotgun (WGS) entry which is preliminary data.</text>
</comment>
<evidence type="ECO:0000313" key="2">
    <source>
        <dbReference type="Proteomes" id="UP000237319"/>
    </source>
</evidence>
<name>A0A2S5D2B5_LYSSH</name>
<proteinExistence type="predicted"/>
<dbReference type="EMBL" id="PGLV01000001">
    <property type="protein sequence ID" value="POZ57181.1"/>
    <property type="molecule type" value="Genomic_DNA"/>
</dbReference>
<protein>
    <submittedName>
        <fullName evidence="1">Uncharacterized protein</fullName>
    </submittedName>
</protein>
<dbReference type="AlphaFoldDB" id="A0A2S5D2B5"/>
<sequence>MFKTNDTKIKNICDLMSKDIPKFVLRNEQDHRQLSEHNILIIAAVIGLTNCMKLIDAVDYVKKEFYGITV</sequence>
<organism evidence="1 2">
    <name type="scientific">Lysinibacillus sphaericus</name>
    <name type="common">Bacillus sphaericus</name>
    <dbReference type="NCBI Taxonomy" id="1421"/>
    <lineage>
        <taxon>Bacteria</taxon>
        <taxon>Bacillati</taxon>
        <taxon>Bacillota</taxon>
        <taxon>Bacilli</taxon>
        <taxon>Bacillales</taxon>
        <taxon>Bacillaceae</taxon>
        <taxon>Lysinibacillus</taxon>
    </lineage>
</organism>
<keyword evidence="2" id="KW-1185">Reference proteome</keyword>
<evidence type="ECO:0000313" key="1">
    <source>
        <dbReference type="EMBL" id="POZ57181.1"/>
    </source>
</evidence>
<accession>A0A2S5D2B5</accession>
<gene>
    <name evidence="1" type="ORF">LYSIN_01964</name>
</gene>